<dbReference type="AlphaFoldDB" id="A0AAV6FNQ4"/>
<name>A0AAV6FNQ4_9TELE</name>
<evidence type="ECO:0000313" key="2">
    <source>
        <dbReference type="Proteomes" id="UP000823561"/>
    </source>
</evidence>
<dbReference type="Proteomes" id="UP000823561">
    <property type="component" value="Chromosome 20"/>
</dbReference>
<reference evidence="1" key="1">
    <citation type="submission" date="2020-10" db="EMBL/GenBank/DDBJ databases">
        <title>Chromosome-scale genome assembly of the Allis shad, Alosa alosa.</title>
        <authorList>
            <person name="Margot Z."/>
            <person name="Christophe K."/>
            <person name="Cabau C."/>
            <person name="Louis A."/>
            <person name="Berthelot C."/>
            <person name="Parey E."/>
            <person name="Roest Crollius H."/>
            <person name="Montfort J."/>
            <person name="Robinson-Rechavi M."/>
            <person name="Bucao C."/>
            <person name="Bouchez O."/>
            <person name="Gislard M."/>
            <person name="Lluch J."/>
            <person name="Milhes M."/>
            <person name="Lampietro C."/>
            <person name="Lopez Roques C."/>
            <person name="Donnadieu C."/>
            <person name="Braasch I."/>
            <person name="Desvignes T."/>
            <person name="Postlethwait J."/>
            <person name="Bobe J."/>
            <person name="Guiguen Y."/>
        </authorList>
    </citation>
    <scope>NUCLEOTIDE SEQUENCE</scope>
    <source>
        <strain evidence="1">M-15738</strain>
        <tissue evidence="1">Blood</tissue>
    </source>
</reference>
<comment type="caution">
    <text evidence="1">The sequence shown here is derived from an EMBL/GenBank/DDBJ whole genome shotgun (WGS) entry which is preliminary data.</text>
</comment>
<organism evidence="1 2">
    <name type="scientific">Alosa alosa</name>
    <name type="common">allis shad</name>
    <dbReference type="NCBI Taxonomy" id="278164"/>
    <lineage>
        <taxon>Eukaryota</taxon>
        <taxon>Metazoa</taxon>
        <taxon>Chordata</taxon>
        <taxon>Craniata</taxon>
        <taxon>Vertebrata</taxon>
        <taxon>Euteleostomi</taxon>
        <taxon>Actinopterygii</taxon>
        <taxon>Neopterygii</taxon>
        <taxon>Teleostei</taxon>
        <taxon>Clupei</taxon>
        <taxon>Clupeiformes</taxon>
        <taxon>Clupeoidei</taxon>
        <taxon>Clupeidae</taxon>
        <taxon>Alosa</taxon>
    </lineage>
</organism>
<sequence>MPIENKATVKNNTATNISSKLDVKGNGDLNCTHAPDIEDNSVSGEINTDTVLEDQRAVAPSDEQMWFHIFRRALQAVWSLISRWWNRGK</sequence>
<protein>
    <submittedName>
        <fullName evidence="1">Uncharacterized protein</fullName>
    </submittedName>
</protein>
<dbReference type="EMBL" id="JADWDJ010000020">
    <property type="protein sequence ID" value="KAG5264353.1"/>
    <property type="molecule type" value="Genomic_DNA"/>
</dbReference>
<proteinExistence type="predicted"/>
<accession>A0AAV6FNQ4</accession>
<gene>
    <name evidence="1" type="ORF">AALO_G00252830</name>
</gene>
<keyword evidence="2" id="KW-1185">Reference proteome</keyword>
<evidence type="ECO:0000313" key="1">
    <source>
        <dbReference type="EMBL" id="KAG5264353.1"/>
    </source>
</evidence>